<name>A0ABQ3KBN8_9PSEU</name>
<evidence type="ECO:0000256" key="1">
    <source>
        <dbReference type="ARBA" id="ARBA00023015"/>
    </source>
</evidence>
<dbReference type="RefSeq" id="WP_191308279.1">
    <property type="nucleotide sequence ID" value="NZ_BNAW01000005.1"/>
</dbReference>
<dbReference type="InterPro" id="IPR036388">
    <property type="entry name" value="WH-like_DNA-bd_sf"/>
</dbReference>
<keyword evidence="2" id="KW-0238">DNA-binding</keyword>
<keyword evidence="6" id="KW-1185">Reference proteome</keyword>
<dbReference type="PANTHER" id="PTHR42756">
    <property type="entry name" value="TRANSCRIPTIONAL REGULATOR, MARR"/>
    <property type="match status" value="1"/>
</dbReference>
<accession>A0ABQ3KBN8</accession>
<evidence type="ECO:0000256" key="2">
    <source>
        <dbReference type="ARBA" id="ARBA00023125"/>
    </source>
</evidence>
<dbReference type="SUPFAM" id="SSF46785">
    <property type="entry name" value="Winged helix' DNA-binding domain"/>
    <property type="match status" value="1"/>
</dbReference>
<organism evidence="5 6">
    <name type="scientific">Amycolatopsis bullii</name>
    <dbReference type="NCBI Taxonomy" id="941987"/>
    <lineage>
        <taxon>Bacteria</taxon>
        <taxon>Bacillati</taxon>
        <taxon>Actinomycetota</taxon>
        <taxon>Actinomycetes</taxon>
        <taxon>Pseudonocardiales</taxon>
        <taxon>Pseudonocardiaceae</taxon>
        <taxon>Amycolatopsis</taxon>
    </lineage>
</organism>
<gene>
    <name evidence="5" type="ORF">GCM10017567_19120</name>
</gene>
<proteinExistence type="predicted"/>
<dbReference type="PANTHER" id="PTHR42756:SF1">
    <property type="entry name" value="TRANSCRIPTIONAL REPRESSOR OF EMRAB OPERON"/>
    <property type="match status" value="1"/>
</dbReference>
<evidence type="ECO:0000313" key="5">
    <source>
        <dbReference type="EMBL" id="GHG03571.1"/>
    </source>
</evidence>
<feature type="domain" description="HTH marR-type" evidence="4">
    <location>
        <begin position="6"/>
        <end position="138"/>
    </location>
</feature>
<keyword evidence="3" id="KW-0804">Transcription</keyword>
<dbReference type="SMART" id="SM00347">
    <property type="entry name" value="HTH_MARR"/>
    <property type="match status" value="1"/>
</dbReference>
<reference evidence="6" key="1">
    <citation type="journal article" date="2019" name="Int. J. Syst. Evol. Microbiol.">
        <title>The Global Catalogue of Microorganisms (GCM) 10K type strain sequencing project: providing services to taxonomists for standard genome sequencing and annotation.</title>
        <authorList>
            <consortium name="The Broad Institute Genomics Platform"/>
            <consortium name="The Broad Institute Genome Sequencing Center for Infectious Disease"/>
            <person name="Wu L."/>
            <person name="Ma J."/>
        </authorList>
    </citation>
    <scope>NUCLEOTIDE SEQUENCE [LARGE SCALE GENOMIC DNA]</scope>
    <source>
        <strain evidence="6">CGMCC 4.7680</strain>
    </source>
</reference>
<keyword evidence="1" id="KW-0805">Transcription regulation</keyword>
<comment type="caution">
    <text evidence="5">The sequence shown here is derived from an EMBL/GenBank/DDBJ whole genome shotgun (WGS) entry which is preliminary data.</text>
</comment>
<protein>
    <recommendedName>
        <fullName evidence="4">HTH marR-type domain-containing protein</fullName>
    </recommendedName>
</protein>
<sequence>MDFDQADAINQAIRMLSLRHRARTAELLAPLGLHPGQEALLLELARSGPMIQAQLSEALGVERPSVTLMARKLEAAGHIRRSSAPDDQRATVVELTDRGRALTDGIKQLWCALAQQTLAGLPAQTVAELPDLLKTLAGNVDTRRARQHRDAG</sequence>
<dbReference type="InterPro" id="IPR036390">
    <property type="entry name" value="WH_DNA-bd_sf"/>
</dbReference>
<dbReference type="Pfam" id="PF01047">
    <property type="entry name" value="MarR"/>
    <property type="match status" value="1"/>
</dbReference>
<dbReference type="EMBL" id="BNAW01000005">
    <property type="protein sequence ID" value="GHG03571.1"/>
    <property type="molecule type" value="Genomic_DNA"/>
</dbReference>
<evidence type="ECO:0000259" key="4">
    <source>
        <dbReference type="PROSITE" id="PS50995"/>
    </source>
</evidence>
<dbReference type="PRINTS" id="PR00598">
    <property type="entry name" value="HTHMARR"/>
</dbReference>
<dbReference type="InterPro" id="IPR000835">
    <property type="entry name" value="HTH_MarR-typ"/>
</dbReference>
<evidence type="ECO:0000313" key="6">
    <source>
        <dbReference type="Proteomes" id="UP000649955"/>
    </source>
</evidence>
<dbReference type="PROSITE" id="PS50995">
    <property type="entry name" value="HTH_MARR_2"/>
    <property type="match status" value="1"/>
</dbReference>
<dbReference type="Gene3D" id="1.10.10.10">
    <property type="entry name" value="Winged helix-like DNA-binding domain superfamily/Winged helix DNA-binding domain"/>
    <property type="match status" value="1"/>
</dbReference>
<dbReference type="Proteomes" id="UP000649955">
    <property type="component" value="Unassembled WGS sequence"/>
</dbReference>
<evidence type="ECO:0000256" key="3">
    <source>
        <dbReference type="ARBA" id="ARBA00023163"/>
    </source>
</evidence>